<reference evidence="3" key="1">
    <citation type="journal article" date="2015" name="Genome Announc.">
        <title>Draft Genome Sequence of Anaerolineae Strain TC1, a Novel Isolate from a Methanogenic Wastewater Treatment System.</title>
        <authorList>
            <person name="Matsuura N."/>
            <person name="Tourlousse D.M."/>
            <person name="Sun L."/>
            <person name="Toyonaga M."/>
            <person name="Kuroda K."/>
            <person name="Ohashi A."/>
            <person name="Cruz R."/>
            <person name="Yamaguchi T."/>
            <person name="Sekiguchi Y."/>
        </authorList>
    </citation>
    <scope>NUCLEOTIDE SEQUENCE [LARGE SCALE GENOMIC DNA]</scope>
    <source>
        <strain evidence="3">TC1</strain>
    </source>
</reference>
<dbReference type="InterPro" id="IPR027417">
    <property type="entry name" value="P-loop_NTPase"/>
</dbReference>
<dbReference type="RefSeq" id="WP_062280907.1">
    <property type="nucleotide sequence ID" value="NZ_DF968181.1"/>
</dbReference>
<dbReference type="Gene3D" id="3.40.50.150">
    <property type="entry name" value="Vaccinia Virus protein VP39"/>
    <property type="match status" value="1"/>
</dbReference>
<accession>A0A0S7BX08</accession>
<dbReference type="PANTHER" id="PTHR45629">
    <property type="entry name" value="SNF2/RAD54 FAMILY MEMBER"/>
    <property type="match status" value="1"/>
</dbReference>
<dbReference type="GO" id="GO:0016787">
    <property type="term" value="F:hydrolase activity"/>
    <property type="evidence" value="ECO:0007669"/>
    <property type="project" value="UniProtKB-KW"/>
</dbReference>
<dbReference type="PANTHER" id="PTHR45629:SF7">
    <property type="entry name" value="DNA EXCISION REPAIR PROTEIN ERCC-6-RELATED"/>
    <property type="match status" value="1"/>
</dbReference>
<dbReference type="InterPro" id="IPR029063">
    <property type="entry name" value="SAM-dependent_MTases_sf"/>
</dbReference>
<organism evidence="3">
    <name type="scientific">Flexilinea flocculi</name>
    <dbReference type="NCBI Taxonomy" id="1678840"/>
    <lineage>
        <taxon>Bacteria</taxon>
        <taxon>Bacillati</taxon>
        <taxon>Chloroflexota</taxon>
        <taxon>Anaerolineae</taxon>
        <taxon>Anaerolineales</taxon>
        <taxon>Anaerolineaceae</taxon>
        <taxon>Flexilinea</taxon>
    </lineage>
</organism>
<keyword evidence="4" id="KW-1185">Reference proteome</keyword>
<keyword evidence="3" id="KW-0067">ATP-binding</keyword>
<dbReference type="InterPro" id="IPR001650">
    <property type="entry name" value="Helicase_C-like"/>
</dbReference>
<dbReference type="InterPro" id="IPR046076">
    <property type="entry name" value="DUF6094"/>
</dbReference>
<dbReference type="InterPro" id="IPR050496">
    <property type="entry name" value="SNF2_RAD54_helicase_repair"/>
</dbReference>
<evidence type="ECO:0000313" key="4">
    <source>
        <dbReference type="Proteomes" id="UP000053370"/>
    </source>
</evidence>
<dbReference type="EMBL" id="DF968181">
    <property type="protein sequence ID" value="GAP40863.1"/>
    <property type="molecule type" value="Genomic_DNA"/>
</dbReference>
<dbReference type="STRING" id="1678840.ATC1_13845"/>
<dbReference type="SMART" id="SM00487">
    <property type="entry name" value="DEXDc"/>
    <property type="match status" value="1"/>
</dbReference>
<dbReference type="PROSITE" id="PS51194">
    <property type="entry name" value="HELICASE_CTER"/>
    <property type="match status" value="1"/>
</dbReference>
<protein>
    <submittedName>
        <fullName evidence="3">Protein containing helicase conserved C-terminal domain</fullName>
    </submittedName>
</protein>
<dbReference type="SUPFAM" id="SSF52540">
    <property type="entry name" value="P-loop containing nucleoside triphosphate hydrolases"/>
    <property type="match status" value="2"/>
</dbReference>
<keyword evidence="3" id="KW-0547">Nucleotide-binding</keyword>
<dbReference type="Gene3D" id="3.40.50.300">
    <property type="entry name" value="P-loop containing nucleotide triphosphate hydrolases"/>
    <property type="match status" value="2"/>
</dbReference>
<proteinExistence type="predicted"/>
<dbReference type="Pfam" id="PF19587">
    <property type="entry name" value="DUF6094"/>
    <property type="match status" value="1"/>
</dbReference>
<name>A0A0S7BX08_9CHLR</name>
<dbReference type="Proteomes" id="UP000053370">
    <property type="component" value="Unassembled WGS sequence"/>
</dbReference>
<dbReference type="AlphaFoldDB" id="A0A0S7BX08"/>
<dbReference type="Pfam" id="PF00271">
    <property type="entry name" value="Helicase_C"/>
    <property type="match status" value="1"/>
</dbReference>
<dbReference type="GO" id="GO:0004386">
    <property type="term" value="F:helicase activity"/>
    <property type="evidence" value="ECO:0007669"/>
    <property type="project" value="UniProtKB-KW"/>
</dbReference>
<keyword evidence="3" id="KW-0347">Helicase</keyword>
<gene>
    <name evidence="3" type="ORF">ATC1_13845</name>
</gene>
<feature type="domain" description="Helicase C-terminal" evidence="2">
    <location>
        <begin position="877"/>
        <end position="1039"/>
    </location>
</feature>
<dbReference type="SUPFAM" id="SSF53335">
    <property type="entry name" value="S-adenosyl-L-methionine-dependent methyltransferases"/>
    <property type="match status" value="1"/>
</dbReference>
<keyword evidence="1" id="KW-0378">Hydrolase</keyword>
<dbReference type="OrthoDB" id="9760715at2"/>
<dbReference type="InterPro" id="IPR049730">
    <property type="entry name" value="SNF2/RAD54-like_C"/>
</dbReference>
<dbReference type="InterPro" id="IPR014001">
    <property type="entry name" value="Helicase_ATP-bd"/>
</dbReference>
<evidence type="ECO:0000256" key="1">
    <source>
        <dbReference type="ARBA" id="ARBA00022801"/>
    </source>
</evidence>
<dbReference type="SMART" id="SM00490">
    <property type="entry name" value="HELICc"/>
    <property type="match status" value="1"/>
</dbReference>
<evidence type="ECO:0000259" key="2">
    <source>
        <dbReference type="PROSITE" id="PS51194"/>
    </source>
</evidence>
<evidence type="ECO:0000313" key="3">
    <source>
        <dbReference type="EMBL" id="GAP40863.1"/>
    </source>
</evidence>
<dbReference type="CDD" id="cd18793">
    <property type="entry name" value="SF2_C_SNF"/>
    <property type="match status" value="1"/>
</dbReference>
<sequence length="1118" mass="125639">MRPPAIERMGYYPTDEPVVEIIRTYLKPPSERGRLFDPCAGEGKAASSLGNALNCETWGVELSPERAGKAQNVMDKVFQAPWQACVLSDESISWLYLNPPYDFDRFEGQKRLEWDFLKTTSSKLMRGGLLTYIIPQKILGMVEVARLLAGHYEAITIYRFPDGLYEKFKQVVVLAYKRKLYQLPTDKEVLSLQSLASTELEPIHPAVEPIYELLPAPLRGANGKPVMFKRTDWEPEEVVEATKEAGAHKTSDWLDLIRPTRGLAHLSQPVMPLKKGHIAMLMASGMMGTVKLTDEEGKPMLIKGRVIKVVEKTEQPDAKEADTVVEIYKDRFVTTVAVLKQDGIQVIQDVKGLSEFMKVHGEKIAAHVLETYKPIYNLDPTVNEIAALDRLGTLRKALPGQERAGLLPAQRHAAAALARSIRKNGVANCQAEMGTGKTTISTGVIELLDAYPAIVLCPPHLVPKWIREIEEVIPGAYAREIRRIGRNSDEVYDVNDVREFLDQYKAAYDTAQMKGGPKPKWVAVVAHTSAKFGAGWQPAVINRKARDPLTGKIVDACACPGCGKVVMVEKDGFNVPVTDASELAEKRQFCHNRIPGWELDADGRMKLDANGDSVWGMRPCRTPLFEFNGARRHSISEYITKHAKGAFKLLIADEVHQFKSKSSDRGVAFHQLVTSTKWTLTLTGTFFGGKSTSIFWLLHRLNHGVRRDFAFHDEKRWARLYGVLETTRRRRRNEDADEDGVYTGNRCYRNQAKEQPGVSPAIVSRLLDTTIFLSLKDLNLALPSYKEEVVALDMLDDQGQQYHNMDRSLKQLAIQSSRYLSTWLQWTLARPNSAFRDEVVVVDEVDDGDGKTVRKVPLMELPAINPNGHKWLPKENWLADFCKVEKQQGRKVLVYVRQTGTRDIQDRVMMPLQANGLRVSILSGNVDPRKREEWIAKRVDTIDVLICNPRLVETGLDLVQFSTVVFFEIEYSLYTLWQSVRRVWRLGQTQPVKAIFSVYSSAMEATALALMGKKMKAAQLVYGDEVGGAIVPEEEGDFLTQLARDVLEGAKLSDLQTLFADDLQVSHNPMGSLTTPSAVIIPGPKVMTWDDWVSQKTVVVRRTRRKEVVLEGQMGFGI</sequence>